<evidence type="ECO:0000313" key="8">
    <source>
        <dbReference type="Proteomes" id="UP000095706"/>
    </source>
</evidence>
<keyword evidence="4 6" id="KW-1133">Transmembrane helix</keyword>
<keyword evidence="2" id="KW-1003">Cell membrane</keyword>
<dbReference type="GO" id="GO:0005886">
    <property type="term" value="C:plasma membrane"/>
    <property type="evidence" value="ECO:0007669"/>
    <property type="project" value="UniProtKB-SubCell"/>
</dbReference>
<dbReference type="CDD" id="cd13124">
    <property type="entry name" value="MATE_SpoVB_like"/>
    <property type="match status" value="1"/>
</dbReference>
<sequence length="453" mass="49641">MLKITRKNTLLLGTLILTASGIICRILGFLYRIFLSRRIGAEAFGIYQLATPLYALMLSLGAGGMQTVLSRFVASYLAKKDSRRAKICLAAGCGIVVILSFSASIFLFFSADFIGTRLLFEPRTILLLRILSLGILPSGIHNCLSAWYLGQNQTALPSFCQLLEQFVRMGASYLAWLFCLSTSLPSAAVAAFGTAAGELFSCLFLMACLSVSHSRSPQKHRTISAFFKEKTLWYDTFRELAVLNLPLTLNRILLNVLHSIESALLPGCLVTSGLSRKAALSQYGILTGMALPMIFFPSAITHAVSVMLLPGVAKQQADGTPEQISDTIRYTISFCVLLGTSAVFAFFFFGPWLGRFLFQNEEVGVFLRILSFLSPFLYLETTLGSILNGLGKTSLVFFQNLAGDVIRILAILFLVPVFGIRGYLYGILASELTIMTMALLFLHRESANGFAVH</sequence>
<dbReference type="RefSeq" id="WP_055226514.1">
    <property type="nucleotide sequence ID" value="NZ_CYYV01000003.1"/>
</dbReference>
<protein>
    <submittedName>
        <fullName evidence="7">Sporulation protein ykvU</fullName>
    </submittedName>
</protein>
<dbReference type="PIRSF" id="PIRSF038958">
    <property type="entry name" value="PG_synth_SpoVB"/>
    <property type="match status" value="1"/>
</dbReference>
<feature type="transmembrane region" description="Helical" evidence="6">
    <location>
        <begin position="422"/>
        <end position="442"/>
    </location>
</feature>
<reference evidence="7 8" key="1">
    <citation type="submission" date="2015-09" db="EMBL/GenBank/DDBJ databases">
        <authorList>
            <consortium name="Pathogen Informatics"/>
        </authorList>
    </citation>
    <scope>NUCLEOTIDE SEQUENCE [LARGE SCALE GENOMIC DNA]</scope>
    <source>
        <strain evidence="7 8">2789STDY5608849</strain>
    </source>
</reference>
<proteinExistence type="predicted"/>
<organism evidence="7 8">
    <name type="scientific">Fusicatenibacter saccharivorans</name>
    <dbReference type="NCBI Taxonomy" id="1150298"/>
    <lineage>
        <taxon>Bacteria</taxon>
        <taxon>Bacillati</taxon>
        <taxon>Bacillota</taxon>
        <taxon>Clostridia</taxon>
        <taxon>Lachnospirales</taxon>
        <taxon>Lachnospiraceae</taxon>
        <taxon>Fusicatenibacter</taxon>
    </lineage>
</organism>
<dbReference type="EMBL" id="CYYV01000003">
    <property type="protein sequence ID" value="CUN85078.1"/>
    <property type="molecule type" value="Genomic_DNA"/>
</dbReference>
<feature type="transmembrane region" description="Helical" evidence="6">
    <location>
        <begin position="89"/>
        <end position="110"/>
    </location>
</feature>
<dbReference type="Proteomes" id="UP000095706">
    <property type="component" value="Unassembled WGS sequence"/>
</dbReference>
<evidence type="ECO:0000313" key="7">
    <source>
        <dbReference type="EMBL" id="CUN85078.1"/>
    </source>
</evidence>
<accession>A0A174AC56</accession>
<feature type="transmembrane region" description="Helical" evidence="6">
    <location>
        <begin position="283"/>
        <end position="308"/>
    </location>
</feature>
<comment type="subcellular location">
    <subcellularLocation>
        <location evidence="1">Cell membrane</location>
        <topology evidence="1">Multi-pass membrane protein</topology>
    </subcellularLocation>
</comment>
<evidence type="ECO:0000256" key="1">
    <source>
        <dbReference type="ARBA" id="ARBA00004651"/>
    </source>
</evidence>
<dbReference type="PANTHER" id="PTHR30250:SF24">
    <property type="entry name" value="STAGE V SPORULATION PROTEIN B"/>
    <property type="match status" value="1"/>
</dbReference>
<dbReference type="InterPro" id="IPR002797">
    <property type="entry name" value="Polysacc_synth"/>
</dbReference>
<evidence type="ECO:0000256" key="2">
    <source>
        <dbReference type="ARBA" id="ARBA00022475"/>
    </source>
</evidence>
<dbReference type="InterPro" id="IPR024923">
    <property type="entry name" value="PG_synth_SpoVB"/>
</dbReference>
<gene>
    <name evidence="7" type="primary">ykvU</name>
    <name evidence="7" type="ORF">ERS852406_00804</name>
</gene>
<feature type="transmembrane region" description="Helical" evidence="6">
    <location>
        <begin position="130"/>
        <end position="150"/>
    </location>
</feature>
<evidence type="ECO:0000256" key="4">
    <source>
        <dbReference type="ARBA" id="ARBA00022989"/>
    </source>
</evidence>
<dbReference type="InterPro" id="IPR050833">
    <property type="entry name" value="Poly_Biosynth_Transport"/>
</dbReference>
<feature type="transmembrane region" description="Helical" evidence="6">
    <location>
        <begin position="365"/>
        <end position="390"/>
    </location>
</feature>
<evidence type="ECO:0000256" key="3">
    <source>
        <dbReference type="ARBA" id="ARBA00022692"/>
    </source>
</evidence>
<feature type="transmembrane region" description="Helical" evidence="6">
    <location>
        <begin position="12"/>
        <end position="34"/>
    </location>
</feature>
<evidence type="ECO:0000256" key="5">
    <source>
        <dbReference type="ARBA" id="ARBA00023136"/>
    </source>
</evidence>
<keyword evidence="5 6" id="KW-0472">Membrane</keyword>
<feature type="transmembrane region" description="Helical" evidence="6">
    <location>
        <begin position="396"/>
        <end position="415"/>
    </location>
</feature>
<feature type="transmembrane region" description="Helical" evidence="6">
    <location>
        <begin position="54"/>
        <end position="77"/>
    </location>
</feature>
<feature type="transmembrane region" description="Helical" evidence="6">
    <location>
        <begin position="328"/>
        <end position="353"/>
    </location>
</feature>
<evidence type="ECO:0000256" key="6">
    <source>
        <dbReference type="SAM" id="Phobius"/>
    </source>
</evidence>
<dbReference type="PANTHER" id="PTHR30250">
    <property type="entry name" value="PST FAMILY PREDICTED COLANIC ACID TRANSPORTER"/>
    <property type="match status" value="1"/>
</dbReference>
<dbReference type="AlphaFoldDB" id="A0A174AC56"/>
<name>A0A174AC56_9FIRM</name>
<dbReference type="Pfam" id="PF01943">
    <property type="entry name" value="Polysacc_synt"/>
    <property type="match status" value="1"/>
</dbReference>
<keyword evidence="3 6" id="KW-0812">Transmembrane</keyword>